<organism evidence="2 3">
    <name type="scientific">Pseudonocardia abyssalis</name>
    <dbReference type="NCBI Taxonomy" id="2792008"/>
    <lineage>
        <taxon>Bacteria</taxon>
        <taxon>Bacillati</taxon>
        <taxon>Actinomycetota</taxon>
        <taxon>Actinomycetes</taxon>
        <taxon>Pseudonocardiales</taxon>
        <taxon>Pseudonocardiaceae</taxon>
        <taxon>Pseudonocardia</taxon>
    </lineage>
</organism>
<keyword evidence="3" id="KW-1185">Reference proteome</keyword>
<accession>A0ABS6UTU3</accession>
<comment type="caution">
    <text evidence="2">The sequence shown here is derived from an EMBL/GenBank/DDBJ whole genome shotgun (WGS) entry which is preliminary data.</text>
</comment>
<gene>
    <name evidence="2" type="ORF">I4I81_13000</name>
</gene>
<proteinExistence type="predicted"/>
<protein>
    <submittedName>
        <fullName evidence="2">Uncharacterized protein</fullName>
    </submittedName>
</protein>
<reference evidence="2 3" key="1">
    <citation type="submission" date="2020-11" db="EMBL/GenBank/DDBJ databases">
        <title>Pseudonocardia abyssalis sp. nov. and Pseudonocardia oceani sp. nov., description and phylogenomic analysis of two novel actinomycetes isolated from the deep Southern Ocean.</title>
        <authorList>
            <person name="Parra J."/>
        </authorList>
    </citation>
    <scope>NUCLEOTIDE SEQUENCE [LARGE SCALE GENOMIC DNA]</scope>
    <source>
        <strain evidence="2 3">KRD-168</strain>
    </source>
</reference>
<feature type="region of interest" description="Disordered" evidence="1">
    <location>
        <begin position="1"/>
        <end position="24"/>
    </location>
</feature>
<feature type="region of interest" description="Disordered" evidence="1">
    <location>
        <begin position="42"/>
        <end position="67"/>
    </location>
</feature>
<name>A0ABS6UTU3_9PSEU</name>
<evidence type="ECO:0000313" key="3">
    <source>
        <dbReference type="Proteomes" id="UP000694287"/>
    </source>
</evidence>
<dbReference type="RefSeq" id="WP_218604892.1">
    <property type="nucleotide sequence ID" value="NZ_JADQDJ010000273.1"/>
</dbReference>
<feature type="compositionally biased region" description="Basic and acidic residues" evidence="1">
    <location>
        <begin position="51"/>
        <end position="60"/>
    </location>
</feature>
<evidence type="ECO:0000313" key="2">
    <source>
        <dbReference type="EMBL" id="MBW0135164.1"/>
    </source>
</evidence>
<evidence type="ECO:0000256" key="1">
    <source>
        <dbReference type="SAM" id="MobiDB-lite"/>
    </source>
</evidence>
<dbReference type="EMBL" id="JADQDK010000001">
    <property type="protein sequence ID" value="MBW0135164.1"/>
    <property type="molecule type" value="Genomic_DNA"/>
</dbReference>
<dbReference type="Proteomes" id="UP000694287">
    <property type="component" value="Unassembled WGS sequence"/>
</dbReference>
<sequence>MTSRPSRTTTRPATTTWRGRRPPPSWTTFLVLPRRLDFRRAGAGLTPPSRTRFDRVDDGRLSYPVLP</sequence>
<feature type="compositionally biased region" description="Low complexity" evidence="1">
    <location>
        <begin position="1"/>
        <end position="17"/>
    </location>
</feature>